<dbReference type="PROSITE" id="PS51011">
    <property type="entry name" value="ARID"/>
    <property type="match status" value="1"/>
</dbReference>
<name>A0AAD2AEL2_9LAMI</name>
<dbReference type="Proteomes" id="UP000834106">
    <property type="component" value="Chromosome 21"/>
</dbReference>
<dbReference type="InterPro" id="IPR001606">
    <property type="entry name" value="ARID_dom"/>
</dbReference>
<proteinExistence type="predicted"/>
<keyword evidence="1" id="KW-0539">Nucleus</keyword>
<dbReference type="AlphaFoldDB" id="A0AAD2AEL2"/>
<dbReference type="InterPro" id="IPR000949">
    <property type="entry name" value="ELM2_dom"/>
</dbReference>
<keyword evidence="4" id="KW-1185">Reference proteome</keyword>
<organism evidence="3 4">
    <name type="scientific">Fraxinus pennsylvanica</name>
    <dbReference type="NCBI Taxonomy" id="56036"/>
    <lineage>
        <taxon>Eukaryota</taxon>
        <taxon>Viridiplantae</taxon>
        <taxon>Streptophyta</taxon>
        <taxon>Embryophyta</taxon>
        <taxon>Tracheophyta</taxon>
        <taxon>Spermatophyta</taxon>
        <taxon>Magnoliopsida</taxon>
        <taxon>eudicotyledons</taxon>
        <taxon>Gunneridae</taxon>
        <taxon>Pentapetalae</taxon>
        <taxon>asterids</taxon>
        <taxon>lamiids</taxon>
        <taxon>Lamiales</taxon>
        <taxon>Oleaceae</taxon>
        <taxon>Oleeae</taxon>
        <taxon>Fraxinus</taxon>
    </lineage>
</organism>
<gene>
    <name evidence="3" type="ORF">FPE_LOCUS32011</name>
</gene>
<dbReference type="InterPro" id="IPR036431">
    <property type="entry name" value="ARID_dom_sf"/>
</dbReference>
<protein>
    <recommendedName>
        <fullName evidence="2">ARID domain-containing protein</fullName>
    </recommendedName>
</protein>
<sequence length="750" mass="85849">MEGWSNLRDDSSSHEVQSVEEDIGTSCDLDFPIEECSFHTSKERLRVLFDEVLVVFIREKSASKCIRPIPALCGDGRVVDLFKLFWAVRKIGGYDAVSRKNVWGFVAEECGLGFGAIPSVKLIYFKYLTGLDQWLWQISKDRTVEGGESGVFQKLDLLSRELETRFRGSLSDGREKPEKDTNISRLEHIKSVKQYPAVIGRFSENVDNPEFLEDSDESFCCYNDFPQAQRVTGKFTCKIHDGPDRSTDDDDDGRFWVDNDFGKSAKRITENAVDEAHGFSNRQIDDKGKSCVVVNDNVVVLGKKIINKVHHPADKIADNEYERFPAKENDDGILAEELSSKAQNLLENFIDEERKFIAQIGNDVVMSARSVVGTEPDSWKKKHESQYLTRMLNWMTYVAKHSDDPAIGKIPECSKWKDHGHEEFWIQALFVRETLLIRRHSKRNADESFQQDQQKKIRVHPAVYEDNVPNHQLAEKLIHSTRLPSLTVSHPCSRCNSSEAGTSNINIHQKANVESSLKEPVAATTNSQDQSEKHVFVGPLFQAKIPEWTGALTESDSKWLGTHIWPPEDGKGKSIVELDPIGKGRQRLCNCQFPNSVECMRFHIAEKRLKLKCELGLPFYHWQFNRMGEEVSLSWTKEEEQRFKDTMRLHAAFPKKFWNNARRFLPSKTREQLVSYYFNVFLVQRRSYQNRVCPNDIDSDDDEKECGSIGEAFISCENLDQITIDIWKLQFGGGRGCLAAWAKILPSILK</sequence>
<accession>A0AAD2AEL2</accession>
<dbReference type="Gene3D" id="1.10.10.60">
    <property type="entry name" value="Homeodomain-like"/>
    <property type="match status" value="1"/>
</dbReference>
<dbReference type="GO" id="GO:0003677">
    <property type="term" value="F:DNA binding"/>
    <property type="evidence" value="ECO:0007669"/>
    <property type="project" value="InterPro"/>
</dbReference>
<dbReference type="SMART" id="SM01014">
    <property type="entry name" value="ARID"/>
    <property type="match status" value="1"/>
</dbReference>
<dbReference type="PANTHER" id="PTHR46410">
    <property type="entry name" value="AT-RICH INTERACTIVE DOMAIN-CONTAINING PROTEIN 2"/>
    <property type="match status" value="1"/>
</dbReference>
<dbReference type="EMBL" id="OU503056">
    <property type="protein sequence ID" value="CAI9784581.1"/>
    <property type="molecule type" value="Genomic_DNA"/>
</dbReference>
<dbReference type="InterPro" id="IPR001005">
    <property type="entry name" value="SANT/Myb"/>
</dbReference>
<dbReference type="Gene3D" id="1.10.150.60">
    <property type="entry name" value="ARID DNA-binding domain"/>
    <property type="match status" value="1"/>
</dbReference>
<dbReference type="CDD" id="cd00167">
    <property type="entry name" value="SANT"/>
    <property type="match status" value="1"/>
</dbReference>
<feature type="domain" description="ARID" evidence="2">
    <location>
        <begin position="43"/>
        <end position="136"/>
    </location>
</feature>
<dbReference type="PANTHER" id="PTHR46410:SF20">
    <property type="entry name" value="AT-RICH INTERACTIVE DOMAIN-CONTAINING PROTEIN 2-LIKE ISOFORM X1"/>
    <property type="match status" value="1"/>
</dbReference>
<evidence type="ECO:0000313" key="4">
    <source>
        <dbReference type="Proteomes" id="UP000834106"/>
    </source>
</evidence>
<reference evidence="3" key="1">
    <citation type="submission" date="2023-05" db="EMBL/GenBank/DDBJ databases">
        <authorList>
            <person name="Huff M."/>
        </authorList>
    </citation>
    <scope>NUCLEOTIDE SEQUENCE</scope>
</reference>
<evidence type="ECO:0000259" key="2">
    <source>
        <dbReference type="PROSITE" id="PS51011"/>
    </source>
</evidence>
<dbReference type="SMART" id="SM00501">
    <property type="entry name" value="BRIGHT"/>
    <property type="match status" value="1"/>
</dbReference>
<dbReference type="SMART" id="SM01189">
    <property type="entry name" value="ELM2"/>
    <property type="match status" value="1"/>
</dbReference>
<dbReference type="Pfam" id="PF01388">
    <property type="entry name" value="ARID"/>
    <property type="match status" value="1"/>
</dbReference>
<dbReference type="CDD" id="cd16100">
    <property type="entry name" value="ARID"/>
    <property type="match status" value="1"/>
</dbReference>
<dbReference type="SUPFAM" id="SSF46774">
    <property type="entry name" value="ARID-like"/>
    <property type="match status" value="1"/>
</dbReference>
<evidence type="ECO:0000313" key="3">
    <source>
        <dbReference type="EMBL" id="CAI9784581.1"/>
    </source>
</evidence>
<evidence type="ECO:0000256" key="1">
    <source>
        <dbReference type="ARBA" id="ARBA00023242"/>
    </source>
</evidence>